<sequence length="177" mass="19848">MANTRKGLVVSCSYPRSDHELEAPENDALFYERLLKNFGFSVRRLSDLKLGLQSSHRGNILRSVEWLIQDAKRGDNLAFVFSGHGLCTTCTSSERRDELDRALLAAELEEPFPANLLFDSELQSLFGLLPAGVLVTCIIDDPCGDRVLRLPWYYDAKTRWCSPGHSHGAKCALSLYI</sequence>
<name>A0ABP0J7N9_9DINO</name>
<feature type="domain" description="Peptidase C14 caspase" evidence="2">
    <location>
        <begin position="5"/>
        <end position="136"/>
    </location>
</feature>
<proteinExistence type="inferred from homology"/>
<evidence type="ECO:0000313" key="3">
    <source>
        <dbReference type="EMBL" id="CAK9010263.1"/>
    </source>
</evidence>
<dbReference type="Pfam" id="PF00656">
    <property type="entry name" value="Peptidase_C14"/>
    <property type="match status" value="1"/>
</dbReference>
<gene>
    <name evidence="3" type="ORF">CCMP2556_LOCUS10004</name>
</gene>
<dbReference type="InterPro" id="IPR050452">
    <property type="entry name" value="Metacaspase"/>
</dbReference>
<protein>
    <recommendedName>
        <fullName evidence="2">Peptidase C14 caspase domain-containing protein</fullName>
    </recommendedName>
</protein>
<keyword evidence="4" id="KW-1185">Reference proteome</keyword>
<dbReference type="EMBL" id="CAXAMN010004614">
    <property type="protein sequence ID" value="CAK9010263.1"/>
    <property type="molecule type" value="Genomic_DNA"/>
</dbReference>
<dbReference type="SUPFAM" id="SSF52129">
    <property type="entry name" value="Caspase-like"/>
    <property type="match status" value="1"/>
</dbReference>
<dbReference type="PANTHER" id="PTHR48104">
    <property type="entry name" value="METACASPASE-4"/>
    <property type="match status" value="1"/>
</dbReference>
<evidence type="ECO:0000256" key="1">
    <source>
        <dbReference type="ARBA" id="ARBA00009005"/>
    </source>
</evidence>
<comment type="caution">
    <text evidence="3">The sequence shown here is derived from an EMBL/GenBank/DDBJ whole genome shotgun (WGS) entry which is preliminary data.</text>
</comment>
<reference evidence="3 4" key="1">
    <citation type="submission" date="2024-02" db="EMBL/GenBank/DDBJ databases">
        <authorList>
            <person name="Chen Y."/>
            <person name="Shah S."/>
            <person name="Dougan E. K."/>
            <person name="Thang M."/>
            <person name="Chan C."/>
        </authorList>
    </citation>
    <scope>NUCLEOTIDE SEQUENCE [LARGE SCALE GENOMIC DNA]</scope>
</reference>
<organism evidence="3 4">
    <name type="scientific">Durusdinium trenchii</name>
    <dbReference type="NCBI Taxonomy" id="1381693"/>
    <lineage>
        <taxon>Eukaryota</taxon>
        <taxon>Sar</taxon>
        <taxon>Alveolata</taxon>
        <taxon>Dinophyceae</taxon>
        <taxon>Suessiales</taxon>
        <taxon>Symbiodiniaceae</taxon>
        <taxon>Durusdinium</taxon>
    </lineage>
</organism>
<evidence type="ECO:0000259" key="2">
    <source>
        <dbReference type="Pfam" id="PF00656"/>
    </source>
</evidence>
<dbReference type="PANTHER" id="PTHR48104:SF30">
    <property type="entry name" value="METACASPASE-1"/>
    <property type="match status" value="1"/>
</dbReference>
<accession>A0ABP0J7N9</accession>
<dbReference type="InterPro" id="IPR011600">
    <property type="entry name" value="Pept_C14_caspase"/>
</dbReference>
<comment type="similarity">
    <text evidence="1">Belongs to the peptidase C14B family.</text>
</comment>
<dbReference type="Proteomes" id="UP001642484">
    <property type="component" value="Unassembled WGS sequence"/>
</dbReference>
<dbReference type="Gene3D" id="3.40.50.12660">
    <property type="match status" value="1"/>
</dbReference>
<evidence type="ECO:0000313" key="4">
    <source>
        <dbReference type="Proteomes" id="UP001642484"/>
    </source>
</evidence>
<dbReference type="InterPro" id="IPR029030">
    <property type="entry name" value="Caspase-like_dom_sf"/>
</dbReference>